<dbReference type="RefSeq" id="XP_022334271.1">
    <property type="nucleotide sequence ID" value="XM_022478563.1"/>
</dbReference>
<keyword evidence="1" id="KW-1185">Reference proteome</keyword>
<dbReference type="SUPFAM" id="SSF53098">
    <property type="entry name" value="Ribonuclease H-like"/>
    <property type="match status" value="1"/>
</dbReference>
<dbReference type="Proteomes" id="UP000694844">
    <property type="component" value="Chromosome 4"/>
</dbReference>
<dbReference type="OrthoDB" id="6116262at2759"/>
<dbReference type="AlphaFoldDB" id="A0A8B8E4L6"/>
<dbReference type="GeneID" id="111131162"/>
<proteinExistence type="predicted"/>
<dbReference type="PANTHER" id="PTHR37162:SF1">
    <property type="entry name" value="BED-TYPE DOMAIN-CONTAINING PROTEIN"/>
    <property type="match status" value="1"/>
</dbReference>
<dbReference type="PANTHER" id="PTHR37162">
    <property type="entry name" value="HAT FAMILY DIMERISATION DOMAINCONTAINING PROTEIN-RELATED"/>
    <property type="match status" value="1"/>
</dbReference>
<evidence type="ECO:0000313" key="1">
    <source>
        <dbReference type="Proteomes" id="UP000694844"/>
    </source>
</evidence>
<name>A0A8B8E4L6_CRAVI</name>
<evidence type="ECO:0000313" key="2">
    <source>
        <dbReference type="RefSeq" id="XP_022334271.1"/>
    </source>
</evidence>
<accession>A0A8B8E4L6</accession>
<dbReference type="InterPro" id="IPR012337">
    <property type="entry name" value="RNaseH-like_sf"/>
</dbReference>
<dbReference type="KEGG" id="cvn:111131162"/>
<organism evidence="1 2">
    <name type="scientific">Crassostrea virginica</name>
    <name type="common">Eastern oyster</name>
    <dbReference type="NCBI Taxonomy" id="6565"/>
    <lineage>
        <taxon>Eukaryota</taxon>
        <taxon>Metazoa</taxon>
        <taxon>Spiralia</taxon>
        <taxon>Lophotrochozoa</taxon>
        <taxon>Mollusca</taxon>
        <taxon>Bivalvia</taxon>
        <taxon>Autobranchia</taxon>
        <taxon>Pteriomorphia</taxon>
        <taxon>Ostreida</taxon>
        <taxon>Ostreoidea</taxon>
        <taxon>Ostreidae</taxon>
        <taxon>Crassostrea</taxon>
    </lineage>
</organism>
<protein>
    <submittedName>
        <fullName evidence="2">Uncharacterized protein LOC111131162</fullName>
    </submittedName>
</protein>
<reference evidence="2" key="1">
    <citation type="submission" date="2025-08" db="UniProtKB">
        <authorList>
            <consortium name="RefSeq"/>
        </authorList>
    </citation>
    <scope>IDENTIFICATION</scope>
    <source>
        <tissue evidence="2">Whole sample</tissue>
    </source>
</reference>
<gene>
    <name evidence="2" type="primary">LOC111131162</name>
</gene>
<sequence length="206" mass="24074">MKGKKNSVLSRVKEAQPHVMDIGCICHLANLCCQAGVKTIPYPIDEMLVDIYYHFHNSSNRKELYTEFMEFTEVEPLKILKHASTRWLSLQKTVTRTLHHWPALSSYFSSHKLVETEGKVKKLAEMFKNPEVKMYFYFLEFILGPLNEFNTTFQADATKVGLLRDHMIKLLRKFLLKFVKSSVIAQHKLVTEVPYQDRVINMMMTI</sequence>